<comment type="caution">
    <text evidence="7">The sequence shown here is derived from an EMBL/GenBank/DDBJ whole genome shotgun (WGS) entry which is preliminary data.</text>
</comment>
<gene>
    <name evidence="7" type="ORF">SmJEL517_g05675</name>
</gene>
<keyword evidence="8" id="KW-1185">Reference proteome</keyword>
<evidence type="ECO:0000256" key="1">
    <source>
        <dbReference type="ARBA" id="ARBA00009680"/>
    </source>
</evidence>
<comment type="similarity">
    <text evidence="1 4">Belongs to the eukaryotic ribosomal protein eS24 family.</text>
</comment>
<sequence>MREEESADLPIFHPARKIFISPVLADAVTVRTRKFLTNRLLQRKQMVVDILHPGRPNISRTDLRDKLAGMYKAEKDNIFVFGLRTAFGGGKTTGFALIYDSMDAAKKIEPKYRLKRHEPPENTKSSRKQVKERKNRAKKFRGIKKAKAAQPTKK</sequence>
<dbReference type="InterPro" id="IPR018098">
    <property type="entry name" value="Ribosomal_eS24_CS"/>
</dbReference>
<feature type="compositionally biased region" description="Basic and acidic residues" evidence="6">
    <location>
        <begin position="110"/>
        <end position="121"/>
    </location>
</feature>
<evidence type="ECO:0000313" key="7">
    <source>
        <dbReference type="EMBL" id="TPX30872.1"/>
    </source>
</evidence>
<feature type="compositionally biased region" description="Basic residues" evidence="6">
    <location>
        <begin position="125"/>
        <end position="154"/>
    </location>
</feature>
<evidence type="ECO:0000256" key="4">
    <source>
        <dbReference type="RuleBase" id="RU004381"/>
    </source>
</evidence>
<dbReference type="PROSITE" id="PS00529">
    <property type="entry name" value="RIBOSOMAL_S24E"/>
    <property type="match status" value="1"/>
</dbReference>
<dbReference type="AlphaFoldDB" id="A0A507BTC9"/>
<evidence type="ECO:0000256" key="3">
    <source>
        <dbReference type="ARBA" id="ARBA00023274"/>
    </source>
</evidence>
<accession>A0A507BTC9</accession>
<dbReference type="GO" id="GO:0005840">
    <property type="term" value="C:ribosome"/>
    <property type="evidence" value="ECO:0007669"/>
    <property type="project" value="UniProtKB-KW"/>
</dbReference>
<proteinExistence type="inferred from homology"/>
<dbReference type="InterPro" id="IPR001976">
    <property type="entry name" value="Ribosomal_eS24"/>
</dbReference>
<dbReference type="Proteomes" id="UP000319731">
    <property type="component" value="Unassembled WGS sequence"/>
</dbReference>
<keyword evidence="2 4" id="KW-0689">Ribosomal protein</keyword>
<dbReference type="HAMAP" id="MF_00545">
    <property type="entry name" value="Ribosomal_eS24"/>
    <property type="match status" value="1"/>
</dbReference>
<evidence type="ECO:0000256" key="6">
    <source>
        <dbReference type="SAM" id="MobiDB-lite"/>
    </source>
</evidence>
<protein>
    <recommendedName>
        <fullName evidence="5">40S ribosomal protein S24</fullName>
    </recommendedName>
</protein>
<dbReference type="GO" id="GO:0003735">
    <property type="term" value="F:structural constituent of ribosome"/>
    <property type="evidence" value="ECO:0007669"/>
    <property type="project" value="InterPro"/>
</dbReference>
<dbReference type="RefSeq" id="XP_031022432.1">
    <property type="nucleotide sequence ID" value="XM_031171601.1"/>
</dbReference>
<dbReference type="Pfam" id="PF01282">
    <property type="entry name" value="Ribosomal_S24e"/>
    <property type="match status" value="1"/>
</dbReference>
<dbReference type="InterPro" id="IPR012678">
    <property type="entry name" value="Ribosomal_uL23/eL15/eS24_sf"/>
</dbReference>
<dbReference type="FunFam" id="3.30.70.3370:FF:000001">
    <property type="entry name" value="40S ribosomal protein S24"/>
    <property type="match status" value="1"/>
</dbReference>
<keyword evidence="3 4" id="KW-0687">Ribonucleoprotein</keyword>
<evidence type="ECO:0000256" key="2">
    <source>
        <dbReference type="ARBA" id="ARBA00022980"/>
    </source>
</evidence>
<evidence type="ECO:0000256" key="5">
    <source>
        <dbReference type="RuleBase" id="RU004383"/>
    </source>
</evidence>
<dbReference type="GO" id="GO:0006412">
    <property type="term" value="P:translation"/>
    <property type="evidence" value="ECO:0007669"/>
    <property type="project" value="InterPro"/>
</dbReference>
<dbReference type="InterPro" id="IPR053709">
    <property type="entry name" value="eRP_eS24_sf"/>
</dbReference>
<dbReference type="SUPFAM" id="SSF54189">
    <property type="entry name" value="Ribosomal proteins S24e, L23 and L15e"/>
    <property type="match status" value="1"/>
</dbReference>
<evidence type="ECO:0000313" key="8">
    <source>
        <dbReference type="Proteomes" id="UP000319731"/>
    </source>
</evidence>
<dbReference type="GO" id="GO:1990904">
    <property type="term" value="C:ribonucleoprotein complex"/>
    <property type="evidence" value="ECO:0007669"/>
    <property type="project" value="UniProtKB-KW"/>
</dbReference>
<name>A0A507BTC9_9FUNG</name>
<dbReference type="PANTHER" id="PTHR10496">
    <property type="entry name" value="40S RIBOSOMAL PROTEIN S24"/>
    <property type="match status" value="1"/>
</dbReference>
<dbReference type="OrthoDB" id="5571754at2759"/>
<dbReference type="STRING" id="1806994.A0A507BTC9"/>
<dbReference type="GeneID" id="42006898"/>
<dbReference type="Gene3D" id="3.30.70.3370">
    <property type="match status" value="1"/>
</dbReference>
<feature type="region of interest" description="Disordered" evidence="6">
    <location>
        <begin position="110"/>
        <end position="154"/>
    </location>
</feature>
<dbReference type="EMBL" id="QEAO01000054">
    <property type="protein sequence ID" value="TPX30872.1"/>
    <property type="molecule type" value="Genomic_DNA"/>
</dbReference>
<reference evidence="7 8" key="1">
    <citation type="journal article" date="2019" name="Sci. Rep.">
        <title>Comparative genomics of chytrid fungi reveal insights into the obligate biotrophic and pathogenic lifestyle of Synchytrium endobioticum.</title>
        <authorList>
            <person name="van de Vossenberg B.T.L.H."/>
            <person name="Warris S."/>
            <person name="Nguyen H.D.T."/>
            <person name="van Gent-Pelzer M.P.E."/>
            <person name="Joly D.L."/>
            <person name="van de Geest H.C."/>
            <person name="Bonants P.J.M."/>
            <person name="Smith D.S."/>
            <person name="Levesque C.A."/>
            <person name="van der Lee T.A.J."/>
        </authorList>
    </citation>
    <scope>NUCLEOTIDE SEQUENCE [LARGE SCALE GENOMIC DNA]</scope>
    <source>
        <strain evidence="7 8">JEL517</strain>
    </source>
</reference>
<organism evidence="7 8">
    <name type="scientific">Synchytrium microbalum</name>
    <dbReference type="NCBI Taxonomy" id="1806994"/>
    <lineage>
        <taxon>Eukaryota</taxon>
        <taxon>Fungi</taxon>
        <taxon>Fungi incertae sedis</taxon>
        <taxon>Chytridiomycota</taxon>
        <taxon>Chytridiomycota incertae sedis</taxon>
        <taxon>Chytridiomycetes</taxon>
        <taxon>Synchytriales</taxon>
        <taxon>Synchytriaceae</taxon>
        <taxon>Synchytrium</taxon>
    </lineage>
</organism>